<dbReference type="Proteomes" id="UP000581688">
    <property type="component" value="Unassembled WGS sequence"/>
</dbReference>
<protein>
    <submittedName>
        <fullName evidence="2">Uncharacterized protein</fullName>
    </submittedName>
</protein>
<name>A0A841Q7T6_9BACI</name>
<evidence type="ECO:0000313" key="2">
    <source>
        <dbReference type="EMBL" id="MBB6454501.1"/>
    </source>
</evidence>
<keyword evidence="3" id="KW-1185">Reference proteome</keyword>
<comment type="caution">
    <text evidence="2">The sequence shown here is derived from an EMBL/GenBank/DDBJ whole genome shotgun (WGS) entry which is preliminary data.</text>
</comment>
<dbReference type="RefSeq" id="WP_174497018.1">
    <property type="nucleotide sequence ID" value="NZ_CADDWK010000011.1"/>
</dbReference>
<gene>
    <name evidence="2" type="ORF">HNQ94_002983</name>
</gene>
<reference evidence="2 3" key="1">
    <citation type="submission" date="2020-08" db="EMBL/GenBank/DDBJ databases">
        <title>Genomic Encyclopedia of Type Strains, Phase IV (KMG-IV): sequencing the most valuable type-strain genomes for metagenomic binning, comparative biology and taxonomic classification.</title>
        <authorList>
            <person name="Goeker M."/>
        </authorList>
    </citation>
    <scope>NUCLEOTIDE SEQUENCE [LARGE SCALE GENOMIC DNA]</scope>
    <source>
        <strain evidence="2 3">DSM 19612</strain>
    </source>
</reference>
<feature type="region of interest" description="Disordered" evidence="1">
    <location>
        <begin position="84"/>
        <end position="104"/>
    </location>
</feature>
<dbReference type="EMBL" id="JACHGH010000009">
    <property type="protein sequence ID" value="MBB6454501.1"/>
    <property type="molecule type" value="Genomic_DNA"/>
</dbReference>
<evidence type="ECO:0000313" key="3">
    <source>
        <dbReference type="Proteomes" id="UP000581688"/>
    </source>
</evidence>
<proteinExistence type="predicted"/>
<accession>A0A841Q7T6</accession>
<sequence>MTKRNAQAPYQVNFKFRNNDIGKIVIANAATGGDNGTENGNGNGNGGDTVQINKAAQEQDVNQANVQEQTGVVGQETGDTFALSFESGPGDSLAIAGSDHNQKGAVDQIQEAKNKNKQNLKQENDSE</sequence>
<dbReference type="AlphaFoldDB" id="A0A841Q7T6"/>
<feature type="region of interest" description="Disordered" evidence="1">
    <location>
        <begin position="30"/>
        <end position="50"/>
    </location>
</feature>
<organism evidence="2 3">
    <name type="scientific">Salirhabdus euzebyi</name>
    <dbReference type="NCBI Taxonomy" id="394506"/>
    <lineage>
        <taxon>Bacteria</taxon>
        <taxon>Bacillati</taxon>
        <taxon>Bacillota</taxon>
        <taxon>Bacilli</taxon>
        <taxon>Bacillales</taxon>
        <taxon>Bacillaceae</taxon>
        <taxon>Salirhabdus</taxon>
    </lineage>
</organism>
<evidence type="ECO:0000256" key="1">
    <source>
        <dbReference type="SAM" id="MobiDB-lite"/>
    </source>
</evidence>
<feature type="compositionally biased region" description="Gly residues" evidence="1">
    <location>
        <begin position="33"/>
        <end position="47"/>
    </location>
</feature>